<dbReference type="EMBL" id="CAOQHR010000009">
    <property type="protein sequence ID" value="CAI6339271.1"/>
    <property type="molecule type" value="Genomic_DNA"/>
</dbReference>
<evidence type="ECO:0000313" key="1">
    <source>
        <dbReference type="EMBL" id="CAI6339271.1"/>
    </source>
</evidence>
<protein>
    <submittedName>
        <fullName evidence="1">Uncharacterized protein</fullName>
    </submittedName>
</protein>
<sequence length="345" mass="40131">MTRTWNSSLAGRRQTTMSQTTIQPQENYHLMTGKVTFHLHSVLMIMTRMMMIMGMEIHRLLPWKTCLLSRGSKRTRDMFGRYHSLFTPPKVFKWVVVWRDSWLWYHAGGQHHLYYDDEDERNYIMDRIRDALSIHAISGEFPDHQKAVLVIGSFIKSKHTPFVESEHLELPESPLYLELACPHCEMLITQKNPITRRCKLQTFMSKFIGHLMRNHNFSFSNSCTCTNSSGVRYSRLPISIFAGHLSTYQHMYDLLIQHSITSSISLRTNNEVLETSILPSQSFSKITERAHDEEKQHRNYDASTDSRIKRFTTEVLAHIDGDTQNMVLMGLDAFGCSVDNLKSCF</sequence>
<comment type="caution">
    <text evidence="1">The sequence shown here is derived from an EMBL/GenBank/DDBJ whole genome shotgun (WGS) entry which is preliminary data.</text>
</comment>
<evidence type="ECO:0000313" key="2">
    <source>
        <dbReference type="Proteomes" id="UP001152607"/>
    </source>
</evidence>
<gene>
    <name evidence="1" type="ORF">PDIGIT_LOCUS12423</name>
</gene>
<proteinExistence type="predicted"/>
<accession>A0A9W4UN72</accession>
<dbReference type="AlphaFoldDB" id="A0A9W4UN72"/>
<name>A0A9W4UN72_9PLEO</name>
<keyword evidence="2" id="KW-1185">Reference proteome</keyword>
<dbReference type="Proteomes" id="UP001152607">
    <property type="component" value="Unassembled WGS sequence"/>
</dbReference>
<reference evidence="1" key="1">
    <citation type="submission" date="2023-01" db="EMBL/GenBank/DDBJ databases">
        <authorList>
            <person name="Van Ghelder C."/>
            <person name="Rancurel C."/>
        </authorList>
    </citation>
    <scope>NUCLEOTIDE SEQUENCE</scope>
    <source>
        <strain evidence="1">CNCM I-4278</strain>
    </source>
</reference>
<organism evidence="1 2">
    <name type="scientific">Periconia digitata</name>
    <dbReference type="NCBI Taxonomy" id="1303443"/>
    <lineage>
        <taxon>Eukaryota</taxon>
        <taxon>Fungi</taxon>
        <taxon>Dikarya</taxon>
        <taxon>Ascomycota</taxon>
        <taxon>Pezizomycotina</taxon>
        <taxon>Dothideomycetes</taxon>
        <taxon>Pleosporomycetidae</taxon>
        <taxon>Pleosporales</taxon>
        <taxon>Massarineae</taxon>
        <taxon>Periconiaceae</taxon>
        <taxon>Periconia</taxon>
    </lineage>
</organism>